<evidence type="ECO:0000259" key="3">
    <source>
        <dbReference type="SMART" id="SM00829"/>
    </source>
</evidence>
<dbReference type="InterPro" id="IPR045010">
    <property type="entry name" value="MDR_fam"/>
</dbReference>
<dbReference type="SUPFAM" id="SSF50129">
    <property type="entry name" value="GroES-like"/>
    <property type="match status" value="1"/>
</dbReference>
<evidence type="ECO:0000256" key="2">
    <source>
        <dbReference type="SAM" id="MobiDB-lite"/>
    </source>
</evidence>
<evidence type="ECO:0000313" key="5">
    <source>
        <dbReference type="Proteomes" id="UP001210720"/>
    </source>
</evidence>
<protein>
    <submittedName>
        <fullName evidence="4">NADP-dependent oxidoreductase</fullName>
    </submittedName>
</protein>
<dbReference type="InterPro" id="IPR036291">
    <property type="entry name" value="NAD(P)-bd_dom_sf"/>
</dbReference>
<evidence type="ECO:0000256" key="1">
    <source>
        <dbReference type="ARBA" id="ARBA00023002"/>
    </source>
</evidence>
<dbReference type="Pfam" id="PF00107">
    <property type="entry name" value="ADH_zinc_N"/>
    <property type="match status" value="1"/>
</dbReference>
<dbReference type="SMART" id="SM00829">
    <property type="entry name" value="PKS_ER"/>
    <property type="match status" value="1"/>
</dbReference>
<keyword evidence="1" id="KW-0560">Oxidoreductase</keyword>
<dbReference type="Pfam" id="PF16884">
    <property type="entry name" value="ADH_N_2"/>
    <property type="match status" value="1"/>
</dbReference>
<reference evidence="4 5" key="1">
    <citation type="submission" date="2023-01" db="EMBL/GenBank/DDBJ databases">
        <title>Thalassococcus onchidii sp. nov., isolated from a marine invertebrate from the South China Sea.</title>
        <authorList>
            <person name="Xu S."/>
            <person name="Liu Z."/>
            <person name="Xu Y."/>
        </authorList>
    </citation>
    <scope>NUCLEOTIDE SEQUENCE [LARGE SCALE GENOMIC DNA]</scope>
    <source>
        <strain evidence="4 5">KCTC 32084</strain>
    </source>
</reference>
<keyword evidence="5" id="KW-1185">Reference proteome</keyword>
<dbReference type="Proteomes" id="UP001210720">
    <property type="component" value="Unassembled WGS sequence"/>
</dbReference>
<dbReference type="RefSeq" id="WP_271433558.1">
    <property type="nucleotide sequence ID" value="NZ_JAQIOY010000007.1"/>
</dbReference>
<sequence>MSSTMQRITLARRPSGQPVPEDFALQSAPIPSPGEGEVLIAVSHLSLDPYMRGRMDDVKSYAPSVGIGETMTGQGVGRVIASKADGFAEGDLVTGITGWASHAVLPGSELRKLPDGLQPSLALGVLGMPGFTAWVGLRKYADLKAGETLAVAAATGPVGSMVGQIAKAAGLRTIAIAGGDEKTKLATNHFGFDAAIDHRAHADARALRAALVEQAPDGVDVYWENVGGKVLEAVLPLMNVHGRIPLCGTISWYSGLDGDGTDRLPMLWRSVLVKRLRISGLIVFDHWDLFDEFLADIGPKVMAGKIAYLEDVAQGLEAAPEAFIGMLQGKNRGKQVVAI</sequence>
<evidence type="ECO:0000313" key="4">
    <source>
        <dbReference type="EMBL" id="MDA7426206.1"/>
    </source>
</evidence>
<comment type="caution">
    <text evidence="4">The sequence shown here is derived from an EMBL/GenBank/DDBJ whole genome shotgun (WGS) entry which is preliminary data.</text>
</comment>
<accession>A0ABT4XW89</accession>
<dbReference type="SUPFAM" id="SSF51735">
    <property type="entry name" value="NAD(P)-binding Rossmann-fold domains"/>
    <property type="match status" value="1"/>
</dbReference>
<name>A0ABT4XW89_9RHOB</name>
<dbReference type="EMBL" id="JAQIOY010000007">
    <property type="protein sequence ID" value="MDA7426206.1"/>
    <property type="molecule type" value="Genomic_DNA"/>
</dbReference>
<dbReference type="Gene3D" id="3.90.180.10">
    <property type="entry name" value="Medium-chain alcohol dehydrogenases, catalytic domain"/>
    <property type="match status" value="1"/>
</dbReference>
<dbReference type="PANTHER" id="PTHR43205:SF7">
    <property type="entry name" value="PROSTAGLANDIN REDUCTASE 1"/>
    <property type="match status" value="1"/>
</dbReference>
<dbReference type="InterPro" id="IPR013149">
    <property type="entry name" value="ADH-like_C"/>
</dbReference>
<dbReference type="Gene3D" id="3.40.50.720">
    <property type="entry name" value="NAD(P)-binding Rossmann-like Domain"/>
    <property type="match status" value="1"/>
</dbReference>
<dbReference type="CDD" id="cd05288">
    <property type="entry name" value="PGDH"/>
    <property type="match status" value="1"/>
</dbReference>
<dbReference type="PANTHER" id="PTHR43205">
    <property type="entry name" value="PROSTAGLANDIN REDUCTASE"/>
    <property type="match status" value="1"/>
</dbReference>
<feature type="region of interest" description="Disordered" evidence="2">
    <location>
        <begin position="1"/>
        <end position="22"/>
    </location>
</feature>
<feature type="domain" description="Enoyl reductase (ER)" evidence="3">
    <location>
        <begin position="18"/>
        <end position="337"/>
    </location>
</feature>
<dbReference type="InterPro" id="IPR041694">
    <property type="entry name" value="ADH_N_2"/>
</dbReference>
<dbReference type="InterPro" id="IPR011032">
    <property type="entry name" value="GroES-like_sf"/>
</dbReference>
<organism evidence="4 5">
    <name type="scientific">Thalassococcus lentus</name>
    <dbReference type="NCBI Taxonomy" id="1210524"/>
    <lineage>
        <taxon>Bacteria</taxon>
        <taxon>Pseudomonadati</taxon>
        <taxon>Pseudomonadota</taxon>
        <taxon>Alphaproteobacteria</taxon>
        <taxon>Rhodobacterales</taxon>
        <taxon>Roseobacteraceae</taxon>
        <taxon>Thalassococcus</taxon>
    </lineage>
</organism>
<gene>
    <name evidence="4" type="ORF">PFY00_15830</name>
</gene>
<proteinExistence type="predicted"/>
<dbReference type="InterPro" id="IPR020843">
    <property type="entry name" value="ER"/>
</dbReference>